<name>A0AAV7IKA8_COTGL</name>
<dbReference type="AlphaFoldDB" id="A0AAV7IKA8"/>
<evidence type="ECO:0000256" key="1">
    <source>
        <dbReference type="SAM" id="MobiDB-lite"/>
    </source>
</evidence>
<proteinExistence type="predicted"/>
<comment type="caution">
    <text evidence="2">The sequence shown here is derived from an EMBL/GenBank/DDBJ whole genome shotgun (WGS) entry which is preliminary data.</text>
</comment>
<evidence type="ECO:0000313" key="3">
    <source>
        <dbReference type="Proteomes" id="UP000826195"/>
    </source>
</evidence>
<sequence length="330" mass="38323">MNSKRRRFEMIATPNLKAPRSRSSSSERPEDGSTNKNLNTKSTDEFKTPRKFIRKRTLSIQPIDSEAASTTPFKLKSRPPPIHVYTKNMKTLTKIITDGKIPEGDFWVRYTDKDYITVKSLNIETYKLIKEILKVNEVQFYPYTPKEDKKISLVLKGIKSEYDESDVINSINSKNLTNVKIERVTKLQFDLKVADKFYFIVQLSNGSKPAELTRIKRMLHQNIRWERLKKKAATVNPNFSYANVMDNNSAFPPLPRRFNVNESPEDTLRPPPNNNSAQHTGNNFTSIEKTLNQFKNSMLNIIKEQFTEMNKKITDNSRKIEFLLSTFDNE</sequence>
<accession>A0AAV7IKA8</accession>
<organism evidence="2 3">
    <name type="scientific">Cotesia glomerata</name>
    <name type="common">Lepidopteran parasitic wasp</name>
    <name type="synonym">Apanteles glomeratus</name>
    <dbReference type="NCBI Taxonomy" id="32391"/>
    <lineage>
        <taxon>Eukaryota</taxon>
        <taxon>Metazoa</taxon>
        <taxon>Ecdysozoa</taxon>
        <taxon>Arthropoda</taxon>
        <taxon>Hexapoda</taxon>
        <taxon>Insecta</taxon>
        <taxon>Pterygota</taxon>
        <taxon>Neoptera</taxon>
        <taxon>Endopterygota</taxon>
        <taxon>Hymenoptera</taxon>
        <taxon>Apocrita</taxon>
        <taxon>Ichneumonoidea</taxon>
        <taxon>Braconidae</taxon>
        <taxon>Microgastrinae</taxon>
        <taxon>Cotesia</taxon>
    </lineage>
</organism>
<feature type="region of interest" description="Disordered" evidence="1">
    <location>
        <begin position="1"/>
        <end position="46"/>
    </location>
</feature>
<protein>
    <submittedName>
        <fullName evidence="2">Uncharacterized protein</fullName>
    </submittedName>
</protein>
<feature type="region of interest" description="Disordered" evidence="1">
    <location>
        <begin position="259"/>
        <end position="282"/>
    </location>
</feature>
<reference evidence="2 3" key="1">
    <citation type="journal article" date="2021" name="J. Hered.">
        <title>A chromosome-level genome assembly of the parasitoid wasp, Cotesia glomerata (Hymenoptera: Braconidae).</title>
        <authorList>
            <person name="Pinto B.J."/>
            <person name="Weis J.J."/>
            <person name="Gamble T."/>
            <person name="Ode P.J."/>
            <person name="Paul R."/>
            <person name="Zaspel J.M."/>
        </authorList>
    </citation>
    <scope>NUCLEOTIDE SEQUENCE [LARGE SCALE GENOMIC DNA]</scope>
    <source>
        <strain evidence="2">CgM1</strain>
    </source>
</reference>
<evidence type="ECO:0000313" key="2">
    <source>
        <dbReference type="EMBL" id="KAH0554038.1"/>
    </source>
</evidence>
<keyword evidence="3" id="KW-1185">Reference proteome</keyword>
<dbReference type="Proteomes" id="UP000826195">
    <property type="component" value="Unassembled WGS sequence"/>
</dbReference>
<dbReference type="EMBL" id="JAHXZJ010001119">
    <property type="protein sequence ID" value="KAH0554038.1"/>
    <property type="molecule type" value="Genomic_DNA"/>
</dbReference>
<gene>
    <name evidence="2" type="ORF">KQX54_007181</name>
</gene>